<dbReference type="SUPFAM" id="SSF47616">
    <property type="entry name" value="GST C-terminal domain-like"/>
    <property type="match status" value="1"/>
</dbReference>
<protein>
    <submittedName>
        <fullName evidence="3">Glutathione S-transferase N-terminal domain-containing protein</fullName>
    </submittedName>
</protein>
<dbReference type="RefSeq" id="WP_233051288.1">
    <property type="nucleotide sequence ID" value="NZ_JAIMJA010000002.1"/>
</dbReference>
<dbReference type="InterPro" id="IPR050931">
    <property type="entry name" value="Mito_Protein_Transport_Metaxin"/>
</dbReference>
<dbReference type="Pfam" id="PF17171">
    <property type="entry name" value="GST_C_6"/>
    <property type="match status" value="1"/>
</dbReference>
<dbReference type="PANTHER" id="PTHR12289">
    <property type="entry name" value="METAXIN RELATED"/>
    <property type="match status" value="1"/>
</dbReference>
<dbReference type="SFLD" id="SFLDG01180">
    <property type="entry name" value="SUF1"/>
    <property type="match status" value="1"/>
</dbReference>
<feature type="domain" description="Metaxin glutathione S-transferase" evidence="1">
    <location>
        <begin position="161"/>
        <end position="223"/>
    </location>
</feature>
<accession>A0ABS8W842</accession>
<organism evidence="3 4">
    <name type="scientific">Motilimonas cestriensis</name>
    <dbReference type="NCBI Taxonomy" id="2742685"/>
    <lineage>
        <taxon>Bacteria</taxon>
        <taxon>Pseudomonadati</taxon>
        <taxon>Pseudomonadota</taxon>
        <taxon>Gammaproteobacteria</taxon>
        <taxon>Alteromonadales</taxon>
        <taxon>Alteromonadales genera incertae sedis</taxon>
        <taxon>Motilimonas</taxon>
    </lineage>
</organism>
<sequence length="242" mass="27618">MFILKQTTVEFDGINASPFCAKVELFLRYHQIPFKIEAALPMHGPYKKIPFAVYQGETLGDSELILQRLINDYAIDEGLTSLQQSQGYAWQMALEQHLYWLMVYCRWHPEASWKILEQAFFSGLKWPARPFIAKQSRKLVLKNLYSQGVGRFSLKQVLQAAEQCFVALEAHLSKNTFICGDTFSRFDLFAYAIVKNIDNHDMPTPLASIIEGFSQLKLYQARVEQALKNKAGSVHSLTSLSA</sequence>
<evidence type="ECO:0000259" key="2">
    <source>
        <dbReference type="Pfam" id="PF17172"/>
    </source>
</evidence>
<dbReference type="InterPro" id="IPR040079">
    <property type="entry name" value="Glutathione_S-Trfase"/>
</dbReference>
<evidence type="ECO:0000313" key="3">
    <source>
        <dbReference type="EMBL" id="MCE2593696.1"/>
    </source>
</evidence>
<dbReference type="InterPro" id="IPR036249">
    <property type="entry name" value="Thioredoxin-like_sf"/>
</dbReference>
<evidence type="ECO:0000313" key="4">
    <source>
        <dbReference type="Proteomes" id="UP001201273"/>
    </source>
</evidence>
<dbReference type="PANTHER" id="PTHR12289:SF41">
    <property type="entry name" value="FAILED AXON CONNECTIONS-RELATED"/>
    <property type="match status" value="1"/>
</dbReference>
<name>A0ABS8W842_9GAMM</name>
<dbReference type="Gene3D" id="3.40.30.10">
    <property type="entry name" value="Glutaredoxin"/>
    <property type="match status" value="1"/>
</dbReference>
<dbReference type="InterPro" id="IPR012336">
    <property type="entry name" value="Thioredoxin-like_fold"/>
</dbReference>
<reference evidence="3 4" key="1">
    <citation type="journal article" date="2022" name="Environ. Microbiol. Rep.">
        <title>Eco-phylogenetic analyses reveal divergent evolution of vitamin B12 metabolism in the marine bacterial family 'Psychromonadaceae'.</title>
        <authorList>
            <person name="Jin X."/>
            <person name="Yang Y."/>
            <person name="Cao H."/>
            <person name="Gao B."/>
            <person name="Zhao Z."/>
        </authorList>
    </citation>
    <scope>NUCLEOTIDE SEQUENCE [LARGE SCALE GENOMIC DNA]</scope>
    <source>
        <strain evidence="3 4">MKS20</strain>
    </source>
</reference>
<dbReference type="Pfam" id="PF17172">
    <property type="entry name" value="GST_N_4"/>
    <property type="match status" value="1"/>
</dbReference>
<dbReference type="EMBL" id="JAIMJA010000002">
    <property type="protein sequence ID" value="MCE2593696.1"/>
    <property type="molecule type" value="Genomic_DNA"/>
</dbReference>
<dbReference type="InterPro" id="IPR026928">
    <property type="entry name" value="FAX/IsoI-like"/>
</dbReference>
<keyword evidence="4" id="KW-1185">Reference proteome</keyword>
<proteinExistence type="predicted"/>
<feature type="domain" description="Thioredoxin-like fold" evidence="2">
    <location>
        <begin position="18"/>
        <end position="109"/>
    </location>
</feature>
<dbReference type="SFLD" id="SFLDS00019">
    <property type="entry name" value="Glutathione_Transferase_(cytos"/>
    <property type="match status" value="1"/>
</dbReference>
<dbReference type="SUPFAM" id="SSF52833">
    <property type="entry name" value="Thioredoxin-like"/>
    <property type="match status" value="1"/>
</dbReference>
<dbReference type="Gene3D" id="1.20.1050.10">
    <property type="match status" value="1"/>
</dbReference>
<comment type="caution">
    <text evidence="3">The sequence shown here is derived from an EMBL/GenBank/DDBJ whole genome shotgun (WGS) entry which is preliminary data.</text>
</comment>
<evidence type="ECO:0000259" key="1">
    <source>
        <dbReference type="Pfam" id="PF17171"/>
    </source>
</evidence>
<gene>
    <name evidence="3" type="ORF">K6Y31_02565</name>
</gene>
<dbReference type="SFLD" id="SFLDG01200">
    <property type="entry name" value="SUF1.1"/>
    <property type="match status" value="1"/>
</dbReference>
<dbReference type="InterPro" id="IPR033468">
    <property type="entry name" value="Metaxin_GST"/>
</dbReference>
<dbReference type="InterPro" id="IPR036282">
    <property type="entry name" value="Glutathione-S-Trfase_C_sf"/>
</dbReference>
<dbReference type="Proteomes" id="UP001201273">
    <property type="component" value="Unassembled WGS sequence"/>
</dbReference>
<dbReference type="CDD" id="cd00299">
    <property type="entry name" value="GST_C_family"/>
    <property type="match status" value="1"/>
</dbReference>